<dbReference type="Proteomes" id="UP000309215">
    <property type="component" value="Unassembled WGS sequence"/>
</dbReference>
<dbReference type="RefSeq" id="WP_136929198.1">
    <property type="nucleotide sequence ID" value="NZ_SSMQ01000010.1"/>
</dbReference>
<dbReference type="EMBL" id="SSMQ01000010">
    <property type="protein sequence ID" value="TKD09525.1"/>
    <property type="molecule type" value="Genomic_DNA"/>
</dbReference>
<accession>A0A4U1JF25</accession>
<feature type="chain" id="PRO_5020433041" evidence="1">
    <location>
        <begin position="25"/>
        <end position="329"/>
    </location>
</feature>
<gene>
    <name evidence="2" type="ORF">E8A74_12435</name>
</gene>
<comment type="caution">
    <text evidence="2">The sequence shown here is derived from an EMBL/GenBank/DDBJ whole genome shotgun (WGS) entry which is preliminary data.</text>
</comment>
<evidence type="ECO:0000313" key="2">
    <source>
        <dbReference type="EMBL" id="TKD09525.1"/>
    </source>
</evidence>
<keyword evidence="3" id="KW-1185">Reference proteome</keyword>
<organism evidence="2 3">
    <name type="scientific">Polyangium fumosum</name>
    <dbReference type="NCBI Taxonomy" id="889272"/>
    <lineage>
        <taxon>Bacteria</taxon>
        <taxon>Pseudomonadati</taxon>
        <taxon>Myxococcota</taxon>
        <taxon>Polyangia</taxon>
        <taxon>Polyangiales</taxon>
        <taxon>Polyangiaceae</taxon>
        <taxon>Polyangium</taxon>
    </lineage>
</organism>
<protein>
    <submittedName>
        <fullName evidence="2">Uncharacterized protein</fullName>
    </submittedName>
</protein>
<dbReference type="OrthoDB" id="5528441at2"/>
<dbReference type="AlphaFoldDB" id="A0A4U1JF25"/>
<dbReference type="PROSITE" id="PS51257">
    <property type="entry name" value="PROKAR_LIPOPROTEIN"/>
    <property type="match status" value="1"/>
</dbReference>
<evidence type="ECO:0000256" key="1">
    <source>
        <dbReference type="SAM" id="SignalP"/>
    </source>
</evidence>
<sequence>MRKKTFAVPAFALLTCLLSGCIVDSTTLVEDGIERPGAARASAPVDTAITTLELSGGSVVFVDEGDGVAFWEIGNVDLSSLLDEQKASALEVFLALAPEGTPVPARLVEHHAEVVARTGTVPAAPRKLAPRVVMPGVHSLTNDPLHSAGPDCWGWGGSGTYSAETGLSGFSLSSFQTGFRNTYSQITGNVAQVSNGATLVSSPAAGGSSPAVSTSMGHERAMAFCASQALPNTGSCDDNGIQAWIEVQYTNDAGTLVSAGSVTLSAFGEGARFRSNYTNSSGVARRYTATVTFSATDDETLQGVDPTWCQDQVAVVWRSKHTGGSISNP</sequence>
<feature type="signal peptide" evidence="1">
    <location>
        <begin position="1"/>
        <end position="24"/>
    </location>
</feature>
<evidence type="ECO:0000313" key="3">
    <source>
        <dbReference type="Proteomes" id="UP000309215"/>
    </source>
</evidence>
<keyword evidence="1" id="KW-0732">Signal</keyword>
<name>A0A4U1JF25_9BACT</name>
<reference evidence="2 3" key="1">
    <citation type="submission" date="2019-04" db="EMBL/GenBank/DDBJ databases">
        <authorList>
            <person name="Li Y."/>
            <person name="Wang J."/>
        </authorList>
    </citation>
    <scope>NUCLEOTIDE SEQUENCE [LARGE SCALE GENOMIC DNA]</scope>
    <source>
        <strain evidence="2 3">DSM 14668</strain>
    </source>
</reference>
<proteinExistence type="predicted"/>